<proteinExistence type="predicted"/>
<keyword evidence="1" id="KW-1185">Reference proteome</keyword>
<name>A0A183BPU2_GLOPA</name>
<dbReference type="Proteomes" id="UP000050741">
    <property type="component" value="Unassembled WGS sequence"/>
</dbReference>
<reference evidence="2" key="3">
    <citation type="submission" date="2016-06" db="UniProtKB">
        <authorList>
            <consortium name="WormBaseParasite"/>
        </authorList>
    </citation>
    <scope>IDENTIFICATION</scope>
</reference>
<sequence>MDNVIATIEILSEHTGEEIARLIENFLVENGLSIGSIVACVRDDALRDALRCNDRITNLIAKVRKWKLKAYQRKKFQWTFAQDGTVHF</sequence>
<reference evidence="1" key="2">
    <citation type="submission" date="2014-05" db="EMBL/GenBank/DDBJ databases">
        <title>The genome and life-stage specific transcriptomes of Globodera pallida elucidate key aspects of plant parasitism by a cyst nematode.</title>
        <authorList>
            <person name="Cotton J.A."/>
            <person name="Lilley C.J."/>
            <person name="Jones L.M."/>
            <person name="Kikuchi T."/>
            <person name="Reid A.J."/>
            <person name="Thorpe P."/>
            <person name="Tsai I.J."/>
            <person name="Beasley H."/>
            <person name="Blok V."/>
            <person name="Cock P.J.A."/>
            <person name="Van den Akker S.E."/>
            <person name="Holroyd N."/>
            <person name="Hunt M."/>
            <person name="Mantelin S."/>
            <person name="Naghra H."/>
            <person name="Pain A."/>
            <person name="Palomares-Rius J.E."/>
            <person name="Zarowiecki M."/>
            <person name="Berriman M."/>
            <person name="Jones J.T."/>
            <person name="Urwin P.E."/>
        </authorList>
    </citation>
    <scope>NUCLEOTIDE SEQUENCE [LARGE SCALE GENOMIC DNA]</scope>
    <source>
        <strain evidence="1">Lindley</strain>
    </source>
</reference>
<evidence type="ECO:0000313" key="1">
    <source>
        <dbReference type="Proteomes" id="UP000050741"/>
    </source>
</evidence>
<reference evidence="1" key="1">
    <citation type="submission" date="2013-12" db="EMBL/GenBank/DDBJ databases">
        <authorList>
            <person name="Aslett M."/>
        </authorList>
    </citation>
    <scope>NUCLEOTIDE SEQUENCE [LARGE SCALE GENOMIC DNA]</scope>
    <source>
        <strain evidence="1">Lindley</strain>
    </source>
</reference>
<evidence type="ECO:0000313" key="2">
    <source>
        <dbReference type="WBParaSite" id="GPLIN_000262800"/>
    </source>
</evidence>
<protein>
    <submittedName>
        <fullName evidence="2">DNA-binding protein</fullName>
    </submittedName>
</protein>
<dbReference type="WBParaSite" id="GPLIN_000262800">
    <property type="protein sequence ID" value="GPLIN_000262800"/>
    <property type="gene ID" value="GPLIN_000262800"/>
</dbReference>
<organism evidence="1 2">
    <name type="scientific">Globodera pallida</name>
    <name type="common">Potato cyst nematode worm</name>
    <name type="synonym">Heterodera pallida</name>
    <dbReference type="NCBI Taxonomy" id="36090"/>
    <lineage>
        <taxon>Eukaryota</taxon>
        <taxon>Metazoa</taxon>
        <taxon>Ecdysozoa</taxon>
        <taxon>Nematoda</taxon>
        <taxon>Chromadorea</taxon>
        <taxon>Rhabditida</taxon>
        <taxon>Tylenchina</taxon>
        <taxon>Tylenchomorpha</taxon>
        <taxon>Tylenchoidea</taxon>
        <taxon>Heteroderidae</taxon>
        <taxon>Heteroderinae</taxon>
        <taxon>Globodera</taxon>
    </lineage>
</organism>
<accession>A0A183BPU2</accession>
<dbReference type="AlphaFoldDB" id="A0A183BPU2"/>